<comment type="caution">
    <text evidence="1">The sequence shown here is derived from an EMBL/GenBank/DDBJ whole genome shotgun (WGS) entry which is preliminary data.</text>
</comment>
<sequence>MLTYKELIELRKKLANGGISLEHAEELFWKDFKEDKRSWRTKDWKERRAKVIKDKCEICSSKETLTIQHLSHPIKYNEHKKVVTKEYTRSFIESNPTVDKDEFSLHIKKNYDYIPVPLCPNCESRYPNERSRKTPRYLCTVCLDEFDETIYKPVDNLLATFFENEEATEVRDKCFISKDQWRNKHHLPTTKYWFQREKAKTRYNEEIRKETLLLSLDDNIKYLSLEDTITACKRCAYSYDMHSMELCPQCKEYYKGIQYPSCIQCLPEEKRKAAFEKIDFNKEMDEMHKRLGID</sequence>
<name>A0A2N0VHX0_9BACT</name>
<dbReference type="EMBL" id="PISP01000002">
    <property type="protein sequence ID" value="PKD43769.1"/>
    <property type="molecule type" value="Genomic_DNA"/>
</dbReference>
<dbReference type="Proteomes" id="UP000233398">
    <property type="component" value="Unassembled WGS sequence"/>
</dbReference>
<organism evidence="1 2">
    <name type="scientific">Rhodohalobacter barkolensis</name>
    <dbReference type="NCBI Taxonomy" id="2053187"/>
    <lineage>
        <taxon>Bacteria</taxon>
        <taxon>Pseudomonadati</taxon>
        <taxon>Balneolota</taxon>
        <taxon>Balneolia</taxon>
        <taxon>Balneolales</taxon>
        <taxon>Balneolaceae</taxon>
        <taxon>Rhodohalobacter</taxon>
    </lineage>
</organism>
<dbReference type="AlphaFoldDB" id="A0A2N0VHX0"/>
<evidence type="ECO:0000313" key="2">
    <source>
        <dbReference type="Proteomes" id="UP000233398"/>
    </source>
</evidence>
<accession>A0A2N0VHX0</accession>
<dbReference type="OrthoDB" id="3034494at2"/>
<dbReference type="RefSeq" id="WP_101073309.1">
    <property type="nucleotide sequence ID" value="NZ_PISP01000002.1"/>
</dbReference>
<protein>
    <submittedName>
        <fullName evidence="1">Uncharacterized protein</fullName>
    </submittedName>
</protein>
<reference evidence="1 2" key="1">
    <citation type="submission" date="2017-11" db="EMBL/GenBank/DDBJ databases">
        <title>Rhodohalobacter 15182 sp. nov., isolated from a salt lake.</title>
        <authorList>
            <person name="Han S."/>
        </authorList>
    </citation>
    <scope>NUCLEOTIDE SEQUENCE [LARGE SCALE GENOMIC DNA]</scope>
    <source>
        <strain evidence="1 2">15182</strain>
    </source>
</reference>
<evidence type="ECO:0000313" key="1">
    <source>
        <dbReference type="EMBL" id="PKD43769.1"/>
    </source>
</evidence>
<proteinExistence type="predicted"/>
<gene>
    <name evidence="1" type="ORF">CWD77_09425</name>
</gene>
<keyword evidence="2" id="KW-1185">Reference proteome</keyword>